<evidence type="ECO:0000256" key="1">
    <source>
        <dbReference type="ARBA" id="ARBA00004721"/>
    </source>
</evidence>
<comment type="catalytic activity">
    <reaction evidence="7">
        <text>(24S)-24,25-epoxycucurbitadienol + H2O = (24R)-24,25-dihydroxycucurbitadienol</text>
        <dbReference type="Rhea" id="RHEA:81855"/>
        <dbReference type="ChEBI" id="CHEBI:15377"/>
        <dbReference type="ChEBI" id="CHEBI:229949"/>
        <dbReference type="ChEBI" id="CHEBI:229950"/>
    </reaction>
    <physiologicalReaction direction="left-to-right" evidence="7">
        <dbReference type="Rhea" id="RHEA:81856"/>
    </physiologicalReaction>
</comment>
<evidence type="ECO:0000256" key="7">
    <source>
        <dbReference type="ARBA" id="ARBA00093212"/>
    </source>
</evidence>
<comment type="pathway">
    <text evidence="1">Secondary metabolite biosynthesis; terpenoid biosynthesis.</text>
</comment>
<dbReference type="InterPro" id="IPR000073">
    <property type="entry name" value="AB_hydrolase_1"/>
</dbReference>
<evidence type="ECO:0000256" key="3">
    <source>
        <dbReference type="ARBA" id="ARBA00022801"/>
    </source>
</evidence>
<comment type="function">
    <text evidence="6">Epoxide hydrolase involved in the biosynthesis of cucurbitacin and mogroside tetracyclic triterpene natural products (e.g. siamenoside I and mogrosides IV, V and VI). Cucurbitacins have cytotoxic properties and exhibit deterrent taste as a defense barrier against herbivores. Mogrosides are nonsugar highly oxygenated compounds used as high-intensity zero-calorie sweeteners; they also possess pharmacological properties such as regulating immunity, lowering blood sugar and lipid levels, protecting the liver, and acting as antioxidants and antitumor agents. Catalyzes the hydrolysis of aromatic epoxide-containing substrates, such as the conversion of 24,25-epoxycucurbitadienol to 24,25-dihydroxycucurbitadienol.</text>
</comment>
<protein>
    <recommendedName>
        <fullName evidence="2">soluble epoxide hydrolase</fullName>
        <ecNumber evidence="2">3.3.2.10</ecNumber>
    </recommendedName>
</protein>
<proteinExistence type="inferred from homology"/>
<feature type="domain" description="AB hydrolase-1" evidence="8">
    <location>
        <begin position="25"/>
        <end position="134"/>
    </location>
</feature>
<dbReference type="EC" id="3.3.2.10" evidence="2"/>
<organism evidence="9 10">
    <name type="scientific">Riccia fluitans</name>
    <dbReference type="NCBI Taxonomy" id="41844"/>
    <lineage>
        <taxon>Eukaryota</taxon>
        <taxon>Viridiplantae</taxon>
        <taxon>Streptophyta</taxon>
        <taxon>Embryophyta</taxon>
        <taxon>Marchantiophyta</taxon>
        <taxon>Marchantiopsida</taxon>
        <taxon>Marchantiidae</taxon>
        <taxon>Marchantiales</taxon>
        <taxon>Ricciaceae</taxon>
        <taxon>Riccia</taxon>
    </lineage>
</organism>
<dbReference type="InterPro" id="IPR000639">
    <property type="entry name" value="Epox_hydrolase-like"/>
</dbReference>
<keyword evidence="3" id="KW-0378">Hydrolase</keyword>
<dbReference type="EMBL" id="JBHFFA010000001">
    <property type="protein sequence ID" value="KAL2652489.1"/>
    <property type="molecule type" value="Genomic_DNA"/>
</dbReference>
<dbReference type="FunFam" id="3.40.50.1820:FF:000161">
    <property type="entry name" value="Epoxide hydrolase"/>
    <property type="match status" value="1"/>
</dbReference>
<dbReference type="Proteomes" id="UP001605036">
    <property type="component" value="Unassembled WGS sequence"/>
</dbReference>
<dbReference type="Gene3D" id="3.40.50.1820">
    <property type="entry name" value="alpha/beta hydrolase"/>
    <property type="match status" value="1"/>
</dbReference>
<name>A0ABD1ZQQ9_9MARC</name>
<evidence type="ECO:0000259" key="8">
    <source>
        <dbReference type="Pfam" id="PF00561"/>
    </source>
</evidence>
<evidence type="ECO:0000256" key="4">
    <source>
        <dbReference type="ARBA" id="ARBA00038334"/>
    </source>
</evidence>
<accession>A0ABD1ZQQ9</accession>
<dbReference type="Pfam" id="PF00561">
    <property type="entry name" value="Abhydrolase_1"/>
    <property type="match status" value="1"/>
</dbReference>
<evidence type="ECO:0000256" key="5">
    <source>
        <dbReference type="ARBA" id="ARBA00051067"/>
    </source>
</evidence>
<evidence type="ECO:0000256" key="2">
    <source>
        <dbReference type="ARBA" id="ARBA00013006"/>
    </source>
</evidence>
<evidence type="ECO:0000313" key="9">
    <source>
        <dbReference type="EMBL" id="KAL2652489.1"/>
    </source>
</evidence>
<comment type="similarity">
    <text evidence="4">Belongs to the AB hydrolase superfamily. Epoxide hydrolase family.</text>
</comment>
<comment type="catalytic activity">
    <reaction evidence="5">
        <text>an epoxide + H2O = an ethanediol</text>
        <dbReference type="Rhea" id="RHEA:19037"/>
        <dbReference type="ChEBI" id="CHEBI:15377"/>
        <dbReference type="ChEBI" id="CHEBI:32955"/>
        <dbReference type="ChEBI" id="CHEBI:140594"/>
        <dbReference type="EC" id="3.3.2.10"/>
    </reaction>
    <physiologicalReaction direction="left-to-right" evidence="5">
        <dbReference type="Rhea" id="RHEA:19038"/>
    </physiologicalReaction>
</comment>
<dbReference type="PRINTS" id="PR00412">
    <property type="entry name" value="EPOXHYDRLASE"/>
</dbReference>
<dbReference type="GO" id="GO:0004301">
    <property type="term" value="F:epoxide hydrolase activity"/>
    <property type="evidence" value="ECO:0007669"/>
    <property type="project" value="UniProtKB-EC"/>
</dbReference>
<keyword evidence="10" id="KW-1185">Reference proteome</keyword>
<comment type="caution">
    <text evidence="9">The sequence shown here is derived from an EMBL/GenBank/DDBJ whole genome shotgun (WGS) entry which is preliminary data.</text>
</comment>
<dbReference type="SUPFAM" id="SSF53474">
    <property type="entry name" value="alpha/beta-Hydrolases"/>
    <property type="match status" value="1"/>
</dbReference>
<sequence>MAEITHRFIKTNGINMHIAEAGSGPTVLLLHGFPDFWYSWRYQIPALAKAGFHAVAPDIRGFDETDAPLEAEEYTAFDIVGDLVGLINALGVEKVFVVGHDWGAEHAWSLALFRPDKVRAVVTLSVPYSPRQEKGSSLKIIGERLGDGWYMNQFQKPGYAESEIRRIGLPAFLRNILLSSSTEPFVVPKGKKLGDVMNGSAELTSWLTEQDLNCYVRAFERSGLTGPINVYRAIERTWKLQAPYTKAKIEVPGFYIAGSRDIVWHVPGTRSYVEGGGLKHFVPKLRGYVVLDSGHFIHQEKSDEVNQLLISFMQKEQQQQSRL</sequence>
<dbReference type="AlphaFoldDB" id="A0ABD1ZQQ9"/>
<gene>
    <name evidence="9" type="ORF">R1flu_020617</name>
</gene>
<dbReference type="InterPro" id="IPR029058">
    <property type="entry name" value="AB_hydrolase_fold"/>
</dbReference>
<dbReference type="PANTHER" id="PTHR43329">
    <property type="entry name" value="EPOXIDE HYDROLASE"/>
    <property type="match status" value="1"/>
</dbReference>
<evidence type="ECO:0000313" key="10">
    <source>
        <dbReference type="Proteomes" id="UP001605036"/>
    </source>
</evidence>
<evidence type="ECO:0000256" key="6">
    <source>
        <dbReference type="ARBA" id="ARBA00058358"/>
    </source>
</evidence>
<reference evidence="9 10" key="1">
    <citation type="submission" date="2024-09" db="EMBL/GenBank/DDBJ databases">
        <title>Chromosome-scale assembly of Riccia fluitans.</title>
        <authorList>
            <person name="Paukszto L."/>
            <person name="Sawicki J."/>
            <person name="Karawczyk K."/>
            <person name="Piernik-Szablinska J."/>
            <person name="Szczecinska M."/>
            <person name="Mazdziarz M."/>
        </authorList>
    </citation>
    <scope>NUCLEOTIDE SEQUENCE [LARGE SCALE GENOMIC DNA]</scope>
    <source>
        <strain evidence="9">Rf_01</strain>
        <tissue evidence="9">Aerial parts of the thallus</tissue>
    </source>
</reference>